<keyword evidence="1" id="KW-0832">Ubl conjugation</keyword>
<reference evidence="4 5" key="1">
    <citation type="submission" date="2017-08" db="EMBL/GenBank/DDBJ databases">
        <title>Genome sequences of Ralstonia solanacearum Species Complex (RSSC) isolated from Potato bacterial wilts in Korea.</title>
        <authorList>
            <person name="Cho H."/>
            <person name="Song E.-S."/>
            <person name="Lee Y.K."/>
            <person name="Lee S."/>
            <person name="Lee S.-W."/>
            <person name="Jo A."/>
            <person name="Kim J.-G."/>
            <person name="Hwang I."/>
        </authorList>
    </citation>
    <scope>NUCLEOTIDE SEQUENCE [LARGE SCALE GENOMIC DNA]</scope>
    <source>
        <strain evidence="4 5">T98</strain>
        <plasmid evidence="4 5">unnamed</plasmid>
    </source>
</reference>
<evidence type="ECO:0000313" key="5">
    <source>
        <dbReference type="Proteomes" id="UP000261758"/>
    </source>
</evidence>
<gene>
    <name evidence="4" type="ORF">CJO77_23360</name>
</gene>
<dbReference type="GO" id="GO:0005576">
    <property type="term" value="C:extracellular region"/>
    <property type="evidence" value="ECO:0007669"/>
    <property type="project" value="UniProtKB-UniRule"/>
</dbReference>
<dbReference type="GO" id="GO:0016567">
    <property type="term" value="P:protein ubiquitination"/>
    <property type="evidence" value="ECO:0007669"/>
    <property type="project" value="InterPro"/>
</dbReference>
<keyword evidence="1" id="KW-0808">Transferase</keyword>
<evidence type="ECO:0000259" key="3">
    <source>
        <dbReference type="PROSITE" id="PS52053"/>
    </source>
</evidence>
<dbReference type="PROSITE" id="PS52053">
    <property type="entry name" value="NEL"/>
    <property type="match status" value="1"/>
</dbReference>
<geneLocation type="plasmid" evidence="4 5">
    <name>unnamed</name>
</geneLocation>
<dbReference type="GO" id="GO:0004842">
    <property type="term" value="F:ubiquitin-protein transferase activity"/>
    <property type="evidence" value="ECO:0007669"/>
    <property type="project" value="UniProtKB-UniRule"/>
</dbReference>
<accession>A0AAD0SB62</accession>
<evidence type="ECO:0000256" key="2">
    <source>
        <dbReference type="SAM" id="MobiDB-lite"/>
    </source>
</evidence>
<feature type="domain" description="NEL" evidence="3">
    <location>
        <begin position="20"/>
        <end position="307"/>
    </location>
</feature>
<protein>
    <submittedName>
        <fullName evidence="4">Type III effector protein</fullName>
    </submittedName>
</protein>
<dbReference type="Proteomes" id="UP000261758">
    <property type="component" value="Plasmid unnamed"/>
</dbReference>
<evidence type="ECO:0000313" key="4">
    <source>
        <dbReference type="EMBL" id="AXV84431.1"/>
    </source>
</evidence>
<organism evidence="4 5">
    <name type="scientific">Ralstonia solanacearum</name>
    <name type="common">Pseudomonas solanacearum</name>
    <dbReference type="NCBI Taxonomy" id="305"/>
    <lineage>
        <taxon>Bacteria</taxon>
        <taxon>Pseudomonadati</taxon>
        <taxon>Pseudomonadota</taxon>
        <taxon>Betaproteobacteria</taxon>
        <taxon>Burkholderiales</taxon>
        <taxon>Burkholderiaceae</taxon>
        <taxon>Ralstonia</taxon>
        <taxon>Ralstonia solanacearum species complex</taxon>
    </lineage>
</organism>
<dbReference type="EMBL" id="CP022760">
    <property type="protein sequence ID" value="AXV84431.1"/>
    <property type="molecule type" value="Genomic_DNA"/>
</dbReference>
<keyword evidence="1" id="KW-0833">Ubl conjugation pathway</keyword>
<keyword evidence="1" id="KW-1035">Host cytoplasm</keyword>
<name>A0AAD0SB62_RALSL</name>
<evidence type="ECO:0000256" key="1">
    <source>
        <dbReference type="PROSITE-ProRule" id="PRU01398"/>
    </source>
</evidence>
<feature type="region of interest" description="Disordered" evidence="2">
    <location>
        <begin position="253"/>
        <end position="278"/>
    </location>
</feature>
<dbReference type="AlphaFoldDB" id="A0AAD0SB62"/>
<proteinExistence type="inferred from homology"/>
<dbReference type="InterPro" id="IPR029487">
    <property type="entry name" value="NEL_dom"/>
</dbReference>
<keyword evidence="4" id="KW-0614">Plasmid</keyword>
<comment type="similarity">
    <text evidence="1">Belongs to the LRR-containing bacterial E3 ligase family.</text>
</comment>
<comment type="PTM">
    <text evidence="1">Ubiquitinated in the presence of host E1 ubiquitin-activating enzyme, E2 ubiquitin-conjugating enzyme and ubiquitin.</text>
</comment>
<sequence length="381" mass="42103">MRRRFGARAYMNLSAAAQSLPQEPLDVWARACKLKPETVEALRPFLSPDQENSLPFMSLLGRLGDCASFKTSHRAGSVRELGNILQLAACNDAYRALCFDLAGGADANCHDNVDVIFGNLRLAAKDPTYHGNAGLDQVLKYHKSCVPWSLIDDFVSTRFPSFDESLERVLALRIRLSDLLPIKTPAMCFSGIAGVDRAIEKQARAYIAAHRKTEACLQRSLARSPAWRQFLAQRYPVEFVANTLLWESALQDVSGKPQDDGSARGTPPSVDTESHGSRTEMLARARAMPGIGTGRAFQRLQGNATLLLMEDMTRRLVADKQPPSTEAEAYAHLLNDPDWPAYLETAHPEDPAFSSDGMGMQDRRERLMLLTRQEITAARGG</sequence>
<feature type="active site" description="Glycyl thioester intermediate" evidence="1">
    <location>
        <position position="109"/>
    </location>
</feature>
<keyword evidence="1" id="KW-0964">Secreted</keyword>
<dbReference type="Gene3D" id="1.20.58.360">
    <property type="entry name" value="Shigella T3SS effector IpaH defines"/>
    <property type="match status" value="1"/>
</dbReference>